<feature type="region of interest" description="Disordered" evidence="1">
    <location>
        <begin position="1"/>
        <end position="21"/>
    </location>
</feature>
<organism evidence="2">
    <name type="scientific">Siphoviridae sp. ctBAZ2</name>
    <dbReference type="NCBI Taxonomy" id="2827801"/>
    <lineage>
        <taxon>Viruses</taxon>
        <taxon>Duplodnaviria</taxon>
        <taxon>Heunggongvirae</taxon>
        <taxon>Uroviricota</taxon>
        <taxon>Caudoviricetes</taxon>
    </lineage>
</organism>
<reference evidence="2" key="1">
    <citation type="journal article" date="2021" name="Proc. Natl. Acad. Sci. U.S.A.">
        <title>A Catalog of Tens of Thousands of Viruses from Human Metagenomes Reveals Hidden Associations with Chronic Diseases.</title>
        <authorList>
            <person name="Tisza M.J."/>
            <person name="Buck C.B."/>
        </authorList>
    </citation>
    <scope>NUCLEOTIDE SEQUENCE</scope>
    <source>
        <strain evidence="2">CtBAZ2</strain>
    </source>
</reference>
<proteinExistence type="predicted"/>
<name>A0A8S5S8A8_9CAUD</name>
<dbReference type="EMBL" id="BK032547">
    <property type="protein sequence ID" value="DAF46938.1"/>
    <property type="molecule type" value="Genomic_DNA"/>
</dbReference>
<protein>
    <submittedName>
        <fullName evidence="2">Uncharacterized protein</fullName>
    </submittedName>
</protein>
<accession>A0A8S5S8A8</accession>
<evidence type="ECO:0000256" key="1">
    <source>
        <dbReference type="SAM" id="MobiDB-lite"/>
    </source>
</evidence>
<sequence length="33" mass="3903">MALSAYEHKKKNTRQPSCAPTQSWKRLIKIRQC</sequence>
<evidence type="ECO:0000313" key="2">
    <source>
        <dbReference type="EMBL" id="DAF46938.1"/>
    </source>
</evidence>